<evidence type="ECO:0000313" key="10">
    <source>
        <dbReference type="EMBL" id="KAK0662993.1"/>
    </source>
</evidence>
<keyword evidence="2 8" id="KW-0812">Transmembrane</keyword>
<dbReference type="GO" id="GO:0005886">
    <property type="term" value="C:plasma membrane"/>
    <property type="evidence" value="ECO:0007669"/>
    <property type="project" value="TreeGrafter"/>
</dbReference>
<dbReference type="PANTHER" id="PTHR24269:SF16">
    <property type="entry name" value="PROTEIN SLG1"/>
    <property type="match status" value="1"/>
</dbReference>
<protein>
    <recommendedName>
        <fullName evidence="9">WSC domain-containing protein</fullName>
    </recommendedName>
</protein>
<dbReference type="EMBL" id="JAULSY010000134">
    <property type="protein sequence ID" value="KAK0662993.1"/>
    <property type="molecule type" value="Genomic_DNA"/>
</dbReference>
<dbReference type="PROSITE" id="PS51212">
    <property type="entry name" value="WSC"/>
    <property type="match status" value="1"/>
</dbReference>
<evidence type="ECO:0000313" key="11">
    <source>
        <dbReference type="Proteomes" id="UP001174997"/>
    </source>
</evidence>
<feature type="region of interest" description="Disordered" evidence="7">
    <location>
        <begin position="123"/>
        <end position="144"/>
    </location>
</feature>
<dbReference type="SMART" id="SM00321">
    <property type="entry name" value="WSC"/>
    <property type="match status" value="1"/>
</dbReference>
<evidence type="ECO:0000256" key="5">
    <source>
        <dbReference type="ARBA" id="ARBA00023136"/>
    </source>
</evidence>
<dbReference type="AlphaFoldDB" id="A0AA40D763"/>
<comment type="caution">
    <text evidence="10">The sequence shown here is derived from an EMBL/GenBank/DDBJ whole genome shotgun (WGS) entry which is preliminary data.</text>
</comment>
<feature type="transmembrane region" description="Helical" evidence="8">
    <location>
        <begin position="84"/>
        <end position="107"/>
    </location>
</feature>
<evidence type="ECO:0000256" key="8">
    <source>
        <dbReference type="SAM" id="Phobius"/>
    </source>
</evidence>
<evidence type="ECO:0000256" key="7">
    <source>
        <dbReference type="SAM" id="MobiDB-lite"/>
    </source>
</evidence>
<reference evidence="10" key="1">
    <citation type="submission" date="2023-06" db="EMBL/GenBank/DDBJ databases">
        <title>Genome-scale phylogeny and comparative genomics of the fungal order Sordariales.</title>
        <authorList>
            <consortium name="Lawrence Berkeley National Laboratory"/>
            <person name="Hensen N."/>
            <person name="Bonometti L."/>
            <person name="Westerberg I."/>
            <person name="Brannstrom I.O."/>
            <person name="Guillou S."/>
            <person name="Cros-Aarteil S."/>
            <person name="Calhoun S."/>
            <person name="Haridas S."/>
            <person name="Kuo A."/>
            <person name="Mondo S."/>
            <person name="Pangilinan J."/>
            <person name="Riley R."/>
            <person name="Labutti K."/>
            <person name="Andreopoulos B."/>
            <person name="Lipzen A."/>
            <person name="Chen C."/>
            <person name="Yanf M."/>
            <person name="Daum C."/>
            <person name="Ng V."/>
            <person name="Clum A."/>
            <person name="Steindorff A."/>
            <person name="Ohm R."/>
            <person name="Martin F."/>
            <person name="Silar P."/>
            <person name="Natvig D."/>
            <person name="Lalanne C."/>
            <person name="Gautier V."/>
            <person name="Ament-Velasquez S.L."/>
            <person name="Kruys A."/>
            <person name="Hutchinson M.I."/>
            <person name="Powell A.J."/>
            <person name="Barry K."/>
            <person name="Miller A.N."/>
            <person name="Grigoriev I.V."/>
            <person name="Debuchy R."/>
            <person name="Gladieux P."/>
            <person name="Thoren M.H."/>
            <person name="Johannesson H."/>
        </authorList>
    </citation>
    <scope>NUCLEOTIDE SEQUENCE</scope>
    <source>
        <strain evidence="10">CBS 307.81</strain>
    </source>
</reference>
<organism evidence="10 11">
    <name type="scientific">Cercophora samala</name>
    <dbReference type="NCBI Taxonomy" id="330535"/>
    <lineage>
        <taxon>Eukaryota</taxon>
        <taxon>Fungi</taxon>
        <taxon>Dikarya</taxon>
        <taxon>Ascomycota</taxon>
        <taxon>Pezizomycotina</taxon>
        <taxon>Sordariomycetes</taxon>
        <taxon>Sordariomycetidae</taxon>
        <taxon>Sordariales</taxon>
        <taxon>Lasiosphaeriaceae</taxon>
        <taxon>Cercophora</taxon>
    </lineage>
</organism>
<evidence type="ECO:0000256" key="3">
    <source>
        <dbReference type="ARBA" id="ARBA00022729"/>
    </source>
</evidence>
<evidence type="ECO:0000256" key="4">
    <source>
        <dbReference type="ARBA" id="ARBA00022989"/>
    </source>
</evidence>
<dbReference type="PANTHER" id="PTHR24269">
    <property type="entry name" value="KREMEN PROTEIN"/>
    <property type="match status" value="1"/>
</dbReference>
<dbReference type="Proteomes" id="UP001174997">
    <property type="component" value="Unassembled WGS sequence"/>
</dbReference>
<accession>A0AA40D763</accession>
<keyword evidence="3" id="KW-0732">Signal</keyword>
<evidence type="ECO:0000256" key="1">
    <source>
        <dbReference type="ARBA" id="ARBA00004167"/>
    </source>
</evidence>
<gene>
    <name evidence="10" type="ORF">QBC41DRAFT_27152</name>
</gene>
<keyword evidence="6" id="KW-0325">Glycoprotein</keyword>
<comment type="subcellular location">
    <subcellularLocation>
        <location evidence="1">Membrane</location>
        <topology evidence="1">Single-pass membrane protein</topology>
    </subcellularLocation>
</comment>
<feature type="domain" description="WSC" evidence="9">
    <location>
        <begin position="160"/>
        <end position="255"/>
    </location>
</feature>
<keyword evidence="11" id="KW-1185">Reference proteome</keyword>
<evidence type="ECO:0000256" key="2">
    <source>
        <dbReference type="ARBA" id="ARBA00022692"/>
    </source>
</evidence>
<dbReference type="InterPro" id="IPR002889">
    <property type="entry name" value="WSC_carb-bd"/>
</dbReference>
<evidence type="ECO:0000259" key="9">
    <source>
        <dbReference type="PROSITE" id="PS51212"/>
    </source>
</evidence>
<dbReference type="InterPro" id="IPR051836">
    <property type="entry name" value="Kremen_rcpt"/>
</dbReference>
<sequence>MNDFESNLPIPNREKNHGNALPEVYSCHHQSSIGAGQHPWRAKLDPKHHLEDDDGTIFRHDGDSVAPRPHSRARRKRKLFGLDLPIAILALCLVFLTACLILVAGLLGHKVLQLERTLPSVLDTPVDTNNSDSQQQQQQQQPLQPITASLTETIQVNVPGWSYFGCYYDTSERVLADYILYDKENLTNQVCADKCTDRIYQYFGTTNGRRCFCGSTADKLKRAPDWGCNAQCPGQKNVFEACGGPSFHLSVWRKN</sequence>
<dbReference type="Pfam" id="PF01822">
    <property type="entry name" value="WSC"/>
    <property type="match status" value="1"/>
</dbReference>
<keyword evidence="5 8" id="KW-0472">Membrane</keyword>
<evidence type="ECO:0000256" key="6">
    <source>
        <dbReference type="ARBA" id="ARBA00023180"/>
    </source>
</evidence>
<keyword evidence="4 8" id="KW-1133">Transmembrane helix</keyword>
<name>A0AA40D763_9PEZI</name>
<proteinExistence type="predicted"/>